<name>A0A3N4HGU6_ASCIM</name>
<evidence type="ECO:0000313" key="2">
    <source>
        <dbReference type="Proteomes" id="UP000275078"/>
    </source>
</evidence>
<evidence type="ECO:0000313" key="1">
    <source>
        <dbReference type="EMBL" id="RPA73269.1"/>
    </source>
</evidence>
<accession>A0A3N4HGU6</accession>
<dbReference type="Proteomes" id="UP000275078">
    <property type="component" value="Unassembled WGS sequence"/>
</dbReference>
<keyword evidence="2" id="KW-1185">Reference proteome</keyword>
<organism evidence="1 2">
    <name type="scientific">Ascobolus immersus RN42</name>
    <dbReference type="NCBI Taxonomy" id="1160509"/>
    <lineage>
        <taxon>Eukaryota</taxon>
        <taxon>Fungi</taxon>
        <taxon>Dikarya</taxon>
        <taxon>Ascomycota</taxon>
        <taxon>Pezizomycotina</taxon>
        <taxon>Pezizomycetes</taxon>
        <taxon>Pezizales</taxon>
        <taxon>Ascobolaceae</taxon>
        <taxon>Ascobolus</taxon>
    </lineage>
</organism>
<reference evidence="1 2" key="1">
    <citation type="journal article" date="2018" name="Nat. Ecol. Evol.">
        <title>Pezizomycetes genomes reveal the molecular basis of ectomycorrhizal truffle lifestyle.</title>
        <authorList>
            <person name="Murat C."/>
            <person name="Payen T."/>
            <person name="Noel B."/>
            <person name="Kuo A."/>
            <person name="Morin E."/>
            <person name="Chen J."/>
            <person name="Kohler A."/>
            <person name="Krizsan K."/>
            <person name="Balestrini R."/>
            <person name="Da Silva C."/>
            <person name="Montanini B."/>
            <person name="Hainaut M."/>
            <person name="Levati E."/>
            <person name="Barry K.W."/>
            <person name="Belfiori B."/>
            <person name="Cichocki N."/>
            <person name="Clum A."/>
            <person name="Dockter R.B."/>
            <person name="Fauchery L."/>
            <person name="Guy J."/>
            <person name="Iotti M."/>
            <person name="Le Tacon F."/>
            <person name="Lindquist E.A."/>
            <person name="Lipzen A."/>
            <person name="Malagnac F."/>
            <person name="Mello A."/>
            <person name="Molinier V."/>
            <person name="Miyauchi S."/>
            <person name="Poulain J."/>
            <person name="Riccioni C."/>
            <person name="Rubini A."/>
            <person name="Sitrit Y."/>
            <person name="Splivallo R."/>
            <person name="Traeger S."/>
            <person name="Wang M."/>
            <person name="Zifcakova L."/>
            <person name="Wipf D."/>
            <person name="Zambonelli A."/>
            <person name="Paolocci F."/>
            <person name="Nowrousian M."/>
            <person name="Ottonello S."/>
            <person name="Baldrian P."/>
            <person name="Spatafora J.W."/>
            <person name="Henrissat B."/>
            <person name="Nagy L.G."/>
            <person name="Aury J.M."/>
            <person name="Wincker P."/>
            <person name="Grigoriev I.V."/>
            <person name="Bonfante P."/>
            <person name="Martin F.M."/>
        </authorList>
    </citation>
    <scope>NUCLEOTIDE SEQUENCE [LARGE SCALE GENOMIC DNA]</scope>
    <source>
        <strain evidence="1 2">RN42</strain>
    </source>
</reference>
<dbReference type="EMBL" id="ML119827">
    <property type="protein sequence ID" value="RPA73269.1"/>
    <property type="molecule type" value="Genomic_DNA"/>
</dbReference>
<proteinExistence type="predicted"/>
<protein>
    <submittedName>
        <fullName evidence="1">Uncharacterized protein</fullName>
    </submittedName>
</protein>
<gene>
    <name evidence="1" type="ORF">BJ508DRAFT_313953</name>
</gene>
<dbReference type="AlphaFoldDB" id="A0A3N4HGU6"/>
<sequence length="227" mass="26215">MAQWGIQLIQPGQFFPNPLPLPPPLPAPVVQIIGENHIVGNWHNTTRRERQLIEWLRIHLPIIQQMFRGDAYGNPINPPSTYQFKEVRDGDSVRQTYLKVTYNSLLFSLKTIYNDSLYVADARIRFTLLANINTGGRPTGAPWNHRMVIEFTLRQWYQLGEEIGLFTHWRQLALPLGTCRLQWCDFHRVAFILTSVERSDPTLPPVGGWFGYPVPASPWPPRHLGRN</sequence>